<feature type="chain" id="PRO_5011474740" evidence="1">
    <location>
        <begin position="18"/>
        <end position="920"/>
    </location>
</feature>
<keyword evidence="1" id="KW-0732">Signal</keyword>
<proteinExistence type="predicted"/>
<organism evidence="3 4">
    <name type="scientific">Neolewinella agarilytica</name>
    <dbReference type="NCBI Taxonomy" id="478744"/>
    <lineage>
        <taxon>Bacteria</taxon>
        <taxon>Pseudomonadati</taxon>
        <taxon>Bacteroidota</taxon>
        <taxon>Saprospiria</taxon>
        <taxon>Saprospirales</taxon>
        <taxon>Lewinellaceae</taxon>
        <taxon>Neolewinella</taxon>
    </lineage>
</organism>
<dbReference type="STRING" id="478744.SAMN05444359_11419"/>
<evidence type="ECO:0000313" key="4">
    <source>
        <dbReference type="Proteomes" id="UP000199021"/>
    </source>
</evidence>
<dbReference type="RefSeq" id="WP_090169255.1">
    <property type="nucleotide sequence ID" value="NZ_FOFB01000014.1"/>
</dbReference>
<dbReference type="InterPro" id="IPR013783">
    <property type="entry name" value="Ig-like_fold"/>
</dbReference>
<reference evidence="4" key="1">
    <citation type="submission" date="2016-10" db="EMBL/GenBank/DDBJ databases">
        <authorList>
            <person name="Varghese N."/>
            <person name="Submissions S."/>
        </authorList>
    </citation>
    <scope>NUCLEOTIDE SEQUENCE [LARGE SCALE GENOMIC DNA]</scope>
    <source>
        <strain evidence="4">DSM 24740</strain>
    </source>
</reference>
<evidence type="ECO:0000256" key="1">
    <source>
        <dbReference type="SAM" id="SignalP"/>
    </source>
</evidence>
<dbReference type="SUPFAM" id="SSF49265">
    <property type="entry name" value="Fibronectin type III"/>
    <property type="match status" value="2"/>
</dbReference>
<dbReference type="InterPro" id="IPR026341">
    <property type="entry name" value="T9SS_type_B"/>
</dbReference>
<keyword evidence="4" id="KW-1185">Reference proteome</keyword>
<sequence length="920" mass="101758">MRLFLLFLLAAPLTLLATHNRAGEIIVRSAGDCGDINNQLRACATIITYTETIQTEVDRDSLVISWGDGSTETIARTREVNLGDGIKRNEYEMCHRYSGFGRYFISFQDQNRVAQVLNIDGGSSVNIPFSVYTVYTLSNPLLNGCNSTPELTQTPIENACIGSVWTHNPGAFDVDGDSLAFEFTVPQRAPQVPIRNYVLPNQFGGSTGSLTINPETGQITWDAPAISGEYNLAFFIKSFRNGIPLDTVVRDMQIFVEECANDPPELDIPFEEICVIAGETVEFNVTATAPLTDTDQRVRLEASGRPFDFPQDSATFLPNQDIYVTDPFTRTFRWETNCSHISNQPYFVVFRAEDDFFQVSGVGSREGGLATLRTVSIKVVAPPPTGLTTLADDESITISWDKPYACEDEADPLFLGFTVWRRVGSNPFVVDTCETGLSGRGYTKLTPTETMEMEDGRFVYIDDDIERGQTYCYRVVALLGRPIANLGLIFEEIESIPSEEVCVQLARDIPLLTKVDVTATGVTDGAIDICWILPNADALDTLLNTGPYRYVLSRAEGQTVDPSQFSEIASFSRPFFGSAVDTCLSDLNINTEALPYSYRIELFVENETEPVGEARPASSLRLSGSPTDEANELSWSANVPWTNTTYDVFRQLPGGSTFEFLATVTDPAYRDEGLTNGLEYCYYILASGTYNIDNIPAPLLNRSQELCLIPTDNVPPCPPELTVVSVCDRGVDCTVTENLFNTLNWISPMEVCGDMDVAGYRIYFSTDSSATPQFVDEVSGSDQLTFDHIPENGITGCYTLTAFDNNGNESSPSNIVCVSNCPIYELPNVFTPNADNQNDLFIPRSRCFIERVEFKVYNRWGQLVFETEDPAINWDGTNLNGDILPSGSYYYVGQIFEQRLEGVTASPDPISGYIELITGE</sequence>
<dbReference type="NCBIfam" id="TIGR04131">
    <property type="entry name" value="Bac_Flav_CTERM"/>
    <property type="match status" value="1"/>
</dbReference>
<name>A0A1H9I2Y6_9BACT</name>
<dbReference type="InParanoid" id="A0A1H9I2Y6"/>
<evidence type="ECO:0000313" key="3">
    <source>
        <dbReference type="EMBL" id="SEQ68970.1"/>
    </source>
</evidence>
<feature type="signal peptide" evidence="1">
    <location>
        <begin position="1"/>
        <end position="17"/>
    </location>
</feature>
<dbReference type="OrthoDB" id="1123245at2"/>
<dbReference type="InterPro" id="IPR036116">
    <property type="entry name" value="FN3_sf"/>
</dbReference>
<gene>
    <name evidence="3" type="ORF">SAMN05444359_11419</name>
</gene>
<evidence type="ECO:0000259" key="2">
    <source>
        <dbReference type="SMART" id="SM00060"/>
    </source>
</evidence>
<accession>A0A1H9I2Y6</accession>
<dbReference type="InterPro" id="IPR003961">
    <property type="entry name" value="FN3_dom"/>
</dbReference>
<dbReference type="Gene3D" id="2.60.40.10">
    <property type="entry name" value="Immunoglobulins"/>
    <property type="match status" value="3"/>
</dbReference>
<dbReference type="Pfam" id="PF13585">
    <property type="entry name" value="CHU_C"/>
    <property type="match status" value="1"/>
</dbReference>
<dbReference type="AlphaFoldDB" id="A0A1H9I2Y6"/>
<dbReference type="Proteomes" id="UP000199021">
    <property type="component" value="Unassembled WGS sequence"/>
</dbReference>
<dbReference type="SMART" id="SM00060">
    <property type="entry name" value="FN3"/>
    <property type="match status" value="1"/>
</dbReference>
<protein>
    <submittedName>
        <fullName evidence="3">Gliding motility-associated C-terminal domain-containing protein</fullName>
    </submittedName>
</protein>
<dbReference type="EMBL" id="FOFB01000014">
    <property type="protein sequence ID" value="SEQ68970.1"/>
    <property type="molecule type" value="Genomic_DNA"/>
</dbReference>
<feature type="domain" description="Fibronectin type-III" evidence="2">
    <location>
        <begin position="381"/>
        <end position="482"/>
    </location>
</feature>